<comment type="caution">
    <text evidence="4">The sequence shown here is derived from an EMBL/GenBank/DDBJ whole genome shotgun (WGS) entry which is preliminary data.</text>
</comment>
<dbReference type="PROSITE" id="PS51371">
    <property type="entry name" value="CBS"/>
    <property type="match status" value="2"/>
</dbReference>
<dbReference type="InterPro" id="IPR036388">
    <property type="entry name" value="WH-like_DNA-bd_sf"/>
</dbReference>
<protein>
    <submittedName>
        <fullName evidence="4">Helix-turn-helix transcriptional regulator</fullName>
    </submittedName>
</protein>
<evidence type="ECO:0000259" key="3">
    <source>
        <dbReference type="PROSITE" id="PS51371"/>
    </source>
</evidence>
<dbReference type="Gene3D" id="3.10.580.10">
    <property type="entry name" value="CBS-domain"/>
    <property type="match status" value="1"/>
</dbReference>
<keyword evidence="1 2" id="KW-0129">CBS domain</keyword>
<evidence type="ECO:0000256" key="2">
    <source>
        <dbReference type="PROSITE-ProRule" id="PRU00703"/>
    </source>
</evidence>
<dbReference type="InterPro" id="IPR013196">
    <property type="entry name" value="HTH_11"/>
</dbReference>
<dbReference type="Pfam" id="PF08279">
    <property type="entry name" value="HTH_11"/>
    <property type="match status" value="1"/>
</dbReference>
<name>A0A931F939_9FIRM</name>
<gene>
    <name evidence="4" type="ORF">I0Q91_02905</name>
</gene>
<dbReference type="SMART" id="SM00116">
    <property type="entry name" value="CBS"/>
    <property type="match status" value="2"/>
</dbReference>
<sequence>MELNQRQKEIIDLVKNNQPITSQEIADNLELSRAAIRNDLSVLSLLDILDAKPRVGYFYKGERPEPGSLDSLFNIKVKEIMSLPVNLVEDTSIYDAIVTMFLEDTGTVFVIDEYDELVGVISRKDLLKMAMGNRDLNEIPVSLAMTRVPKLITAIKDETLLMAARKIVDNKVDSLPVVEDEKVIGRISKTSISNALVDYATEIGSD</sequence>
<feature type="domain" description="CBS" evidence="3">
    <location>
        <begin position="80"/>
        <end position="136"/>
    </location>
</feature>
<dbReference type="Gene3D" id="1.10.10.10">
    <property type="entry name" value="Winged helix-like DNA-binding domain superfamily/Winged helix DNA-binding domain"/>
    <property type="match status" value="1"/>
</dbReference>
<dbReference type="SUPFAM" id="SSF54631">
    <property type="entry name" value="CBS-domain pair"/>
    <property type="match status" value="1"/>
</dbReference>
<feature type="domain" description="CBS" evidence="3">
    <location>
        <begin position="145"/>
        <end position="203"/>
    </location>
</feature>
<dbReference type="AlphaFoldDB" id="A0A931F939"/>
<keyword evidence="5" id="KW-1185">Reference proteome</keyword>
<evidence type="ECO:0000313" key="5">
    <source>
        <dbReference type="Proteomes" id="UP000621436"/>
    </source>
</evidence>
<accession>A0A931F939</accession>
<proteinExistence type="predicted"/>
<dbReference type="SUPFAM" id="SSF46785">
    <property type="entry name" value="Winged helix' DNA-binding domain"/>
    <property type="match status" value="1"/>
</dbReference>
<reference evidence="4" key="1">
    <citation type="submission" date="2020-11" db="EMBL/GenBank/DDBJ databases">
        <title>Halonatronomonas betainensis gen. nov., sp. nov. a novel haloalkaliphilic representative of the family Halanaerobiacae capable of betaine degradation.</title>
        <authorList>
            <person name="Boltyanskaya Y."/>
            <person name="Kevbrin V."/>
            <person name="Detkova E."/>
            <person name="Grouzdev D.S."/>
            <person name="Koziaeva V."/>
            <person name="Zhilina T."/>
        </authorList>
    </citation>
    <scope>NUCLEOTIDE SEQUENCE</scope>
    <source>
        <strain evidence="4">Z-7014</strain>
    </source>
</reference>
<dbReference type="EMBL" id="JADPIE010000001">
    <property type="protein sequence ID" value="MBF8436019.1"/>
    <property type="molecule type" value="Genomic_DNA"/>
</dbReference>
<dbReference type="Pfam" id="PF00571">
    <property type="entry name" value="CBS"/>
    <property type="match status" value="2"/>
</dbReference>
<dbReference type="InterPro" id="IPR046342">
    <property type="entry name" value="CBS_dom_sf"/>
</dbReference>
<dbReference type="CDD" id="cd04617">
    <property type="entry name" value="CBS_pair_CcpN"/>
    <property type="match status" value="1"/>
</dbReference>
<dbReference type="Proteomes" id="UP000621436">
    <property type="component" value="Unassembled WGS sequence"/>
</dbReference>
<evidence type="ECO:0000256" key="1">
    <source>
        <dbReference type="ARBA" id="ARBA00023122"/>
    </source>
</evidence>
<dbReference type="InterPro" id="IPR036390">
    <property type="entry name" value="WH_DNA-bd_sf"/>
</dbReference>
<dbReference type="InterPro" id="IPR016842">
    <property type="entry name" value="UCP026546_HTH-CBS"/>
</dbReference>
<dbReference type="InterPro" id="IPR051257">
    <property type="entry name" value="Diverse_CBS-Domain"/>
</dbReference>
<dbReference type="PIRSF" id="PIRSF026546">
    <property type="entry name" value="UCP026546_CBS_YqzB"/>
    <property type="match status" value="1"/>
</dbReference>
<dbReference type="PANTHER" id="PTHR43080:SF2">
    <property type="entry name" value="CBS DOMAIN-CONTAINING PROTEIN"/>
    <property type="match status" value="1"/>
</dbReference>
<organism evidence="4 5">
    <name type="scientific">Halonatronomonas betaini</name>
    <dbReference type="NCBI Taxonomy" id="2778430"/>
    <lineage>
        <taxon>Bacteria</taxon>
        <taxon>Bacillati</taxon>
        <taxon>Bacillota</taxon>
        <taxon>Clostridia</taxon>
        <taxon>Halanaerobiales</taxon>
        <taxon>Halarsenatibacteraceae</taxon>
        <taxon>Halonatronomonas</taxon>
    </lineage>
</organism>
<dbReference type="InterPro" id="IPR000644">
    <property type="entry name" value="CBS_dom"/>
</dbReference>
<dbReference type="RefSeq" id="WP_270452763.1">
    <property type="nucleotide sequence ID" value="NZ_JADPIE010000001.1"/>
</dbReference>
<dbReference type="PANTHER" id="PTHR43080">
    <property type="entry name" value="CBS DOMAIN-CONTAINING PROTEIN CBSX3, MITOCHONDRIAL"/>
    <property type="match status" value="1"/>
</dbReference>
<evidence type="ECO:0000313" key="4">
    <source>
        <dbReference type="EMBL" id="MBF8436019.1"/>
    </source>
</evidence>